<reference evidence="2" key="1">
    <citation type="submission" date="2022-10" db="EMBL/GenBank/DDBJ databases">
        <authorList>
            <person name="Chen Y."/>
            <person name="Dougan E. K."/>
            <person name="Chan C."/>
            <person name="Rhodes N."/>
            <person name="Thang M."/>
        </authorList>
    </citation>
    <scope>NUCLEOTIDE SEQUENCE</scope>
</reference>
<evidence type="ECO:0000313" key="4">
    <source>
        <dbReference type="Proteomes" id="UP001152797"/>
    </source>
</evidence>
<organism evidence="2">
    <name type="scientific">Cladocopium goreaui</name>
    <dbReference type="NCBI Taxonomy" id="2562237"/>
    <lineage>
        <taxon>Eukaryota</taxon>
        <taxon>Sar</taxon>
        <taxon>Alveolata</taxon>
        <taxon>Dinophyceae</taxon>
        <taxon>Suessiales</taxon>
        <taxon>Symbiodiniaceae</taxon>
        <taxon>Cladocopium</taxon>
    </lineage>
</organism>
<dbReference type="AlphaFoldDB" id="A0A9P1DP60"/>
<reference evidence="3 4" key="2">
    <citation type="submission" date="2024-05" db="EMBL/GenBank/DDBJ databases">
        <authorList>
            <person name="Chen Y."/>
            <person name="Shah S."/>
            <person name="Dougan E. K."/>
            <person name="Thang M."/>
            <person name="Chan C."/>
        </authorList>
    </citation>
    <scope>NUCLEOTIDE SEQUENCE [LARGE SCALE GENOMIC DNA]</scope>
</reference>
<protein>
    <submittedName>
        <fullName evidence="2">Uncharacterized protein</fullName>
    </submittedName>
</protein>
<dbReference type="Proteomes" id="UP001152797">
    <property type="component" value="Unassembled WGS sequence"/>
</dbReference>
<name>A0A9P1DP60_9DINO</name>
<dbReference type="EMBL" id="CAMXCT030006101">
    <property type="protein sequence ID" value="CAL4801241.1"/>
    <property type="molecule type" value="Genomic_DNA"/>
</dbReference>
<sequence length="151" mass="16626">MPRSSWHQSSYSADSSCSLLSRGFAKGDTIPIAEKCQVEHAASWNKDRFIAGNGEPALLARLFRVLAADLALSMASSWISQWYGLFTCLVSSKAVEGVANITTDALNGSSDSGYWKSSHTHRRHATEMQRRSCRPSSTSDHGRQSCDKVWL</sequence>
<comment type="caution">
    <text evidence="2">The sequence shown here is derived from an EMBL/GenBank/DDBJ whole genome shotgun (WGS) entry which is preliminary data.</text>
</comment>
<evidence type="ECO:0000313" key="3">
    <source>
        <dbReference type="EMBL" id="CAL4801241.1"/>
    </source>
</evidence>
<gene>
    <name evidence="2" type="ORF">C1SCF055_LOCUS38867</name>
</gene>
<feature type="compositionally biased region" description="Basic and acidic residues" evidence="1">
    <location>
        <begin position="140"/>
        <end position="151"/>
    </location>
</feature>
<keyword evidence="4" id="KW-1185">Reference proteome</keyword>
<dbReference type="EMBL" id="CAMXCT010006101">
    <property type="protein sequence ID" value="CAI4013929.1"/>
    <property type="molecule type" value="Genomic_DNA"/>
</dbReference>
<feature type="region of interest" description="Disordered" evidence="1">
    <location>
        <begin position="110"/>
        <end position="151"/>
    </location>
</feature>
<evidence type="ECO:0000313" key="2">
    <source>
        <dbReference type="EMBL" id="CAI4013929.1"/>
    </source>
</evidence>
<proteinExistence type="predicted"/>
<accession>A0A9P1DP60</accession>
<evidence type="ECO:0000256" key="1">
    <source>
        <dbReference type="SAM" id="MobiDB-lite"/>
    </source>
</evidence>
<dbReference type="EMBL" id="CAMXCT020006101">
    <property type="protein sequence ID" value="CAL1167304.1"/>
    <property type="molecule type" value="Genomic_DNA"/>
</dbReference>